<reference evidence="3" key="2">
    <citation type="submission" date="2016-12" db="EMBL/GenBank/DDBJ databases">
        <authorList>
            <person name="Song W.-J."/>
            <person name="Kurnit D.M."/>
        </authorList>
    </citation>
    <scope>NUCLEOTIDE SEQUENCE [LARGE SCALE GENOMIC DNA]</scope>
    <source>
        <strain evidence="3">HGB1681</strain>
    </source>
</reference>
<dbReference type="Proteomes" id="UP000196435">
    <property type="component" value="Unassembled WGS sequence"/>
</dbReference>
<name>A0A1N6MZB8_9GAMM</name>
<dbReference type="EMBL" id="FTLG01000197">
    <property type="protein sequence ID" value="SIP74171.1"/>
    <property type="molecule type" value="Genomic_DNA"/>
</dbReference>
<reference evidence="4" key="1">
    <citation type="submission" date="2016-12" db="EMBL/GenBank/DDBJ databases">
        <authorList>
            <person name="Gaudriault S."/>
        </authorList>
    </citation>
    <scope>NUCLEOTIDE SEQUENCE [LARGE SCALE GENOMIC DNA]</scope>
    <source>
        <strain evidence="4">HGB1681 (deposited as PTA-6826 in the American Type Culture Collection)</strain>
    </source>
</reference>
<keyword evidence="5" id="KW-1185">Reference proteome</keyword>
<reference evidence="2 5" key="3">
    <citation type="journal article" date="2017" name="Nat. Microbiol.">
        <title>Natural product diversity associated with the nematode symbionts Photorhabdus and Xenorhabdus.</title>
        <authorList>
            <person name="Tobias N.J."/>
            <person name="Wolff H."/>
            <person name="Djahanschiri B."/>
            <person name="Grundmann F."/>
            <person name="Kronenwerth M."/>
            <person name="Shi Y.M."/>
            <person name="Simonyi S."/>
            <person name="Grun P."/>
            <person name="Shapiro-Ilan D."/>
            <person name="Pidot S.J."/>
            <person name="Stinear T.P."/>
            <person name="Ebersberger I."/>
            <person name="Bode H.B."/>
        </authorList>
    </citation>
    <scope>NUCLEOTIDE SEQUENCE [LARGE SCALE GENOMIC DNA]</scope>
    <source>
        <strain evidence="2 5">DSM 16336</strain>
    </source>
</reference>
<evidence type="ECO:0000313" key="4">
    <source>
        <dbReference type="Proteomes" id="UP000196435"/>
    </source>
</evidence>
<gene>
    <name evidence="2" type="ORF">Xinn_03605</name>
    <name evidence="3" type="ORF">XIS1_540014</name>
</gene>
<evidence type="ECO:0000313" key="2">
    <source>
        <dbReference type="EMBL" id="PHM30022.1"/>
    </source>
</evidence>
<feature type="chain" id="PRO_5012862337" evidence="1">
    <location>
        <begin position="21"/>
        <end position="136"/>
    </location>
</feature>
<dbReference type="Proteomes" id="UP000224871">
    <property type="component" value="Unassembled WGS sequence"/>
</dbReference>
<feature type="signal peptide" evidence="1">
    <location>
        <begin position="1"/>
        <end position="20"/>
    </location>
</feature>
<sequence length="136" mass="15265">MKLKFILFMSLIMGANNAFAGSVLDNEASRSKILAERKKLSACLVKHVQQEVINTQKAPTKIASEAVELCSDYFKSVEDVNLDAFRATYSEPDYDDIVAWLEAMKEGNIFKSKNIMLGEMAATVILLRKKQARDNQ</sequence>
<evidence type="ECO:0000256" key="1">
    <source>
        <dbReference type="SAM" id="SignalP"/>
    </source>
</evidence>
<protein>
    <submittedName>
        <fullName evidence="3">Uncharacterized protein</fullName>
    </submittedName>
</protein>
<evidence type="ECO:0000313" key="3">
    <source>
        <dbReference type="EMBL" id="SIP74171.1"/>
    </source>
</evidence>
<organism evidence="3 4">
    <name type="scientific">Xenorhabdus innexi</name>
    <dbReference type="NCBI Taxonomy" id="290109"/>
    <lineage>
        <taxon>Bacteria</taxon>
        <taxon>Pseudomonadati</taxon>
        <taxon>Pseudomonadota</taxon>
        <taxon>Gammaproteobacteria</taxon>
        <taxon>Enterobacterales</taxon>
        <taxon>Morganellaceae</taxon>
        <taxon>Xenorhabdus</taxon>
    </lineage>
</organism>
<dbReference type="RefSeq" id="WP_086953570.1">
    <property type="nucleotide sequence ID" value="NZ_CAWNQC010000276.1"/>
</dbReference>
<proteinExistence type="predicted"/>
<keyword evidence="1" id="KW-0732">Signal</keyword>
<evidence type="ECO:0000313" key="5">
    <source>
        <dbReference type="Proteomes" id="UP000224871"/>
    </source>
</evidence>
<dbReference type="AlphaFoldDB" id="A0A1N6MZB8"/>
<accession>A0A1N6MZB8</accession>
<dbReference type="EMBL" id="NIBU01000075">
    <property type="protein sequence ID" value="PHM30022.1"/>
    <property type="molecule type" value="Genomic_DNA"/>
</dbReference>